<keyword evidence="3" id="KW-0732">Signal</keyword>
<feature type="domain" description="Plastocyanin-like" evidence="5">
    <location>
        <begin position="146"/>
        <end position="231"/>
    </location>
</feature>
<evidence type="ECO:0000259" key="4">
    <source>
        <dbReference type="Pfam" id="PF07731"/>
    </source>
</evidence>
<dbReference type="RefSeq" id="WP_271795351.1">
    <property type="nucleotide sequence ID" value="NZ_JAQMUC010000034.1"/>
</dbReference>
<dbReference type="InterPro" id="IPR045087">
    <property type="entry name" value="Cu-oxidase_fam"/>
</dbReference>
<dbReference type="InterPro" id="IPR008972">
    <property type="entry name" value="Cupredoxin"/>
</dbReference>
<accession>A0ABT5ADS4</accession>
<proteinExistence type="predicted"/>
<feature type="domain" description="Plastocyanin-like" evidence="4">
    <location>
        <begin position="443"/>
        <end position="553"/>
    </location>
</feature>
<evidence type="ECO:0000313" key="7">
    <source>
        <dbReference type="Proteomes" id="UP001211249"/>
    </source>
</evidence>
<feature type="chain" id="PRO_5045409613" evidence="3">
    <location>
        <begin position="24"/>
        <end position="560"/>
    </location>
</feature>
<dbReference type="PROSITE" id="PS00079">
    <property type="entry name" value="MULTICOPPER_OXIDASE1"/>
    <property type="match status" value="1"/>
</dbReference>
<dbReference type="CDD" id="cd13900">
    <property type="entry name" value="CuRO_3_Tth-MCO_like"/>
    <property type="match status" value="1"/>
</dbReference>
<dbReference type="SUPFAM" id="SSF49503">
    <property type="entry name" value="Cupredoxins"/>
    <property type="match status" value="3"/>
</dbReference>
<dbReference type="InterPro" id="IPR002355">
    <property type="entry name" value="Cu_oxidase_Cu_BS"/>
</dbReference>
<dbReference type="InterPro" id="IPR033138">
    <property type="entry name" value="Cu_oxidase_CS"/>
</dbReference>
<feature type="signal peptide" evidence="3">
    <location>
        <begin position="1"/>
        <end position="23"/>
    </location>
</feature>
<evidence type="ECO:0000259" key="5">
    <source>
        <dbReference type="Pfam" id="PF07732"/>
    </source>
</evidence>
<dbReference type="Gene3D" id="2.60.40.420">
    <property type="entry name" value="Cupredoxins - blue copper proteins"/>
    <property type="match status" value="3"/>
</dbReference>
<keyword evidence="2" id="KW-0560">Oxidoreductase</keyword>
<dbReference type="CDD" id="cd13853">
    <property type="entry name" value="CuRO_1_Tth-MCO_like"/>
    <property type="match status" value="1"/>
</dbReference>
<dbReference type="EMBL" id="JAQMUC010000034">
    <property type="protein sequence ID" value="MDB9535391.1"/>
    <property type="molecule type" value="Genomic_DNA"/>
</dbReference>
<comment type="caution">
    <text evidence="6">The sequence shown here is derived from an EMBL/GenBank/DDBJ whole genome shotgun (WGS) entry which is preliminary data.</text>
</comment>
<reference evidence="6 7" key="1">
    <citation type="submission" date="2023-01" db="EMBL/GenBank/DDBJ databases">
        <title>Genomes from the Australian National Cyanobacteria Reference Collection.</title>
        <authorList>
            <person name="Willis A."/>
            <person name="Lee E.M.F."/>
        </authorList>
    </citation>
    <scope>NUCLEOTIDE SEQUENCE [LARGE SCALE GENOMIC DNA]</scope>
    <source>
        <strain evidence="6 7">CS-1226</strain>
    </source>
</reference>
<gene>
    <name evidence="6" type="ORF">PN451_05930</name>
</gene>
<dbReference type="InterPro" id="IPR011706">
    <property type="entry name" value="Cu-oxidase_C"/>
</dbReference>
<dbReference type="Proteomes" id="UP001211249">
    <property type="component" value="Unassembled WGS sequence"/>
</dbReference>
<name>A0ABT5ADS4_9CYAN</name>
<keyword evidence="7" id="KW-1185">Reference proteome</keyword>
<dbReference type="PANTHER" id="PTHR11709">
    <property type="entry name" value="MULTI-COPPER OXIDASE"/>
    <property type="match status" value="1"/>
</dbReference>
<evidence type="ECO:0000256" key="3">
    <source>
        <dbReference type="SAM" id="SignalP"/>
    </source>
</evidence>
<keyword evidence="1" id="KW-0479">Metal-binding</keyword>
<evidence type="ECO:0000313" key="6">
    <source>
        <dbReference type="EMBL" id="MDB9535391.1"/>
    </source>
</evidence>
<evidence type="ECO:0000256" key="1">
    <source>
        <dbReference type="ARBA" id="ARBA00022723"/>
    </source>
</evidence>
<dbReference type="InterPro" id="IPR011707">
    <property type="entry name" value="Cu-oxidase-like_N"/>
</dbReference>
<evidence type="ECO:0000256" key="2">
    <source>
        <dbReference type="ARBA" id="ARBA00023002"/>
    </source>
</evidence>
<organism evidence="6 7">
    <name type="scientific">Dolichospermum planctonicum CS-1226</name>
    <dbReference type="NCBI Taxonomy" id="3021751"/>
    <lineage>
        <taxon>Bacteria</taxon>
        <taxon>Bacillati</taxon>
        <taxon>Cyanobacteriota</taxon>
        <taxon>Cyanophyceae</taxon>
        <taxon>Nostocales</taxon>
        <taxon>Aphanizomenonaceae</taxon>
        <taxon>Dolichospermum</taxon>
        <taxon>Dolichospermum planctonicum</taxon>
    </lineage>
</organism>
<dbReference type="PROSITE" id="PS00080">
    <property type="entry name" value="MULTICOPPER_OXIDASE2"/>
    <property type="match status" value="1"/>
</dbReference>
<dbReference type="Pfam" id="PF07732">
    <property type="entry name" value="Cu-oxidase_3"/>
    <property type="match status" value="1"/>
</dbReference>
<dbReference type="PANTHER" id="PTHR11709:SF518">
    <property type="entry name" value="MULTICOPPER OXIDASE"/>
    <property type="match status" value="1"/>
</dbReference>
<sequence>MKRLLTILIILLLLAYPTNNADAATGTTYSKPGCEYAVPPNINNYVGHPFENPESIKSEDGSLKTTLTVKYAQNKIADCQVNLRSYNGKLVGPTLRAEPGDTLEITLVNDLPPNPTSSDHVSDHVTTKMSSEISSPDCSYELETTTNNTPHNFNTTNFHTHGLHVDPGACSDNVLRVMNPRKQDADPAPEYAIKVKIPEDHPSGTFWYHSHVHGSTALQVSSGMVGALIIEGGGLDKIPEIAKANEQVFMFEEIAYDENGVIENYDVFGPKQWQKSGRFITINGQIMPKITMRPGEVQRWRFIHGGIRESINLELREKYTNQQIPLHEIAVDGIPLGKLDSWKNAPVELEPGYRSDVLVQAKQLLPGQKSQEYFLIDKPTDANDSLLAVPEPKHILATVIVEGEPLNMFLPTKYRLAKAKKDDAPEDIRDDELRGDQHQVVSFNIDTIKKEYQVNGQPFDPKQVRHLQLNQAEEWKLESEFANHPFHIHVNPFQYDRIGPDGNQERIWRDTLLVTTKNPVRIRSRYTEFTGKFVLHCHILDHEDKGMMESVEISDPLKET</sequence>
<dbReference type="Pfam" id="PF07731">
    <property type="entry name" value="Cu-oxidase_2"/>
    <property type="match status" value="1"/>
</dbReference>
<protein>
    <submittedName>
        <fullName evidence="6">Multicopper oxidase family protein</fullName>
    </submittedName>
</protein>